<comment type="similarity">
    <text evidence="1 4 7">Belongs to the tRNA pseudouridine synthase TruA family.</text>
</comment>
<comment type="subunit">
    <text evidence="4">Homodimer.</text>
</comment>
<keyword evidence="2 4" id="KW-0819">tRNA processing</keyword>
<feature type="domain" description="Pseudouridine synthase I TruA alpha/beta" evidence="8">
    <location>
        <begin position="8"/>
        <end position="103"/>
    </location>
</feature>
<evidence type="ECO:0000256" key="2">
    <source>
        <dbReference type="ARBA" id="ARBA00022694"/>
    </source>
</evidence>
<dbReference type="AlphaFoldDB" id="A0A7M1AXS4"/>
<dbReference type="SUPFAM" id="SSF55120">
    <property type="entry name" value="Pseudouridine synthase"/>
    <property type="match status" value="1"/>
</dbReference>
<protein>
    <recommendedName>
        <fullName evidence="4">tRNA pseudouridine synthase A</fullName>
        <ecNumber evidence="4">5.4.99.12</ecNumber>
    </recommendedName>
    <alternativeName>
        <fullName evidence="4">tRNA pseudouridine(38-40) synthase</fullName>
    </alternativeName>
    <alternativeName>
        <fullName evidence="4">tRNA pseudouridylate synthase I</fullName>
    </alternativeName>
    <alternativeName>
        <fullName evidence="4">tRNA-uridine isomerase I</fullName>
    </alternativeName>
</protein>
<evidence type="ECO:0000256" key="4">
    <source>
        <dbReference type="HAMAP-Rule" id="MF_00171"/>
    </source>
</evidence>
<dbReference type="Gene3D" id="3.30.70.660">
    <property type="entry name" value="Pseudouridine synthase I, catalytic domain, C-terminal subdomain"/>
    <property type="match status" value="1"/>
</dbReference>
<evidence type="ECO:0000256" key="5">
    <source>
        <dbReference type="PIRSR" id="PIRSR001430-1"/>
    </source>
</evidence>
<comment type="caution">
    <text evidence="4">Lacks conserved residue(s) required for the propagation of feature annotation.</text>
</comment>
<dbReference type="GO" id="GO:0003723">
    <property type="term" value="F:RNA binding"/>
    <property type="evidence" value="ECO:0007669"/>
    <property type="project" value="InterPro"/>
</dbReference>
<comment type="function">
    <text evidence="4">Formation of pseudouridine at positions 38, 39 and 40 in the anticodon stem and loop of transfer RNAs.</text>
</comment>
<sequence length="236" mass="27000">MRVAVVLSYNGTHFLGSQIQKSSQNTIFGQLENVLKQLGITSKTVASGRTDKGVHASYQVAHFDLPPFWDDLTKLKQVLNEMLPKTIHVKRIFQVADDFHARYGAKSRVYRYVIKVGESNPFENDFITFVNEVNFNTLQQKIKLFIGQHDFKNFMKTGSDTKSSVREIYKAFAYKHQDLIILYFEANGFLRTQIRFMAGALLDLSAQQIKEKLDGSKDHRLKPAPANGLYLAKVKY</sequence>
<dbReference type="InterPro" id="IPR020094">
    <property type="entry name" value="TruA/RsuA/RluB/E/F_N"/>
</dbReference>
<dbReference type="PANTHER" id="PTHR11142">
    <property type="entry name" value="PSEUDOURIDYLATE SYNTHASE"/>
    <property type="match status" value="1"/>
</dbReference>
<feature type="binding site" evidence="4 6">
    <location>
        <position position="110"/>
    </location>
    <ligand>
        <name>substrate</name>
    </ligand>
</feature>
<dbReference type="KEGG" id="smax:FJR03_05215"/>
<dbReference type="PIRSF" id="PIRSF001430">
    <property type="entry name" value="tRNA_psdUrid_synth"/>
    <property type="match status" value="1"/>
</dbReference>
<evidence type="ECO:0000256" key="1">
    <source>
        <dbReference type="ARBA" id="ARBA00009375"/>
    </source>
</evidence>
<dbReference type="RefSeq" id="WP_193114591.1">
    <property type="nucleotide sequence ID" value="NZ_CP041165.1"/>
</dbReference>
<dbReference type="InterPro" id="IPR020095">
    <property type="entry name" value="PsdUridine_synth_TruA_C"/>
</dbReference>
<evidence type="ECO:0000256" key="3">
    <source>
        <dbReference type="ARBA" id="ARBA00023235"/>
    </source>
</evidence>
<feature type="domain" description="Pseudouridine synthase I TruA alpha/beta" evidence="8">
    <location>
        <begin position="142"/>
        <end position="236"/>
    </location>
</feature>
<dbReference type="InterPro" id="IPR001406">
    <property type="entry name" value="PsdUridine_synth_TruA"/>
</dbReference>
<evidence type="ECO:0000313" key="9">
    <source>
        <dbReference type="EMBL" id="QOP41172.1"/>
    </source>
</evidence>
<reference evidence="9 10" key="1">
    <citation type="submission" date="2019-06" db="EMBL/GenBank/DDBJ databases">
        <title>Sulfurimonas gotlandica sp. nov., a chemoautotrophic and psychrotolerant epsilonproteobacterium isolated from a pelagic redoxcline, and an emended description of the genus Sulfurimonas.</title>
        <authorList>
            <person name="Wang S."/>
            <person name="Jiang L."/>
            <person name="Shao Z."/>
        </authorList>
    </citation>
    <scope>NUCLEOTIDE SEQUENCE [LARGE SCALE GENOMIC DNA]</scope>
    <source>
        <strain evidence="9 10">B2</strain>
    </source>
</reference>
<proteinExistence type="inferred from homology"/>
<evidence type="ECO:0000313" key="10">
    <source>
        <dbReference type="Proteomes" id="UP000593910"/>
    </source>
</evidence>
<dbReference type="InterPro" id="IPR020097">
    <property type="entry name" value="PsdUridine_synth_TruA_a/b_dom"/>
</dbReference>
<dbReference type="InterPro" id="IPR020103">
    <property type="entry name" value="PsdUridine_synth_cat_dom_sf"/>
</dbReference>
<accession>A0A7M1AXS4</accession>
<dbReference type="PANTHER" id="PTHR11142:SF0">
    <property type="entry name" value="TRNA PSEUDOURIDINE SYNTHASE-LIKE 1"/>
    <property type="match status" value="1"/>
</dbReference>
<dbReference type="CDD" id="cd02570">
    <property type="entry name" value="PseudoU_synth_EcTruA"/>
    <property type="match status" value="1"/>
</dbReference>
<name>A0A7M1AXS4_9BACT</name>
<dbReference type="FunFam" id="3.30.70.580:FF:000001">
    <property type="entry name" value="tRNA pseudouridine synthase A"/>
    <property type="match status" value="1"/>
</dbReference>
<dbReference type="NCBIfam" id="TIGR00071">
    <property type="entry name" value="hisT_truA"/>
    <property type="match status" value="1"/>
</dbReference>
<evidence type="ECO:0000259" key="8">
    <source>
        <dbReference type="Pfam" id="PF01416"/>
    </source>
</evidence>
<gene>
    <name evidence="4 9" type="primary">truA</name>
    <name evidence="9" type="ORF">FJR03_05215</name>
</gene>
<evidence type="ECO:0000256" key="7">
    <source>
        <dbReference type="RuleBase" id="RU003792"/>
    </source>
</evidence>
<evidence type="ECO:0000256" key="6">
    <source>
        <dbReference type="PIRSR" id="PIRSR001430-2"/>
    </source>
</evidence>
<comment type="catalytic activity">
    <reaction evidence="4 7">
        <text>uridine(38/39/40) in tRNA = pseudouridine(38/39/40) in tRNA</text>
        <dbReference type="Rhea" id="RHEA:22376"/>
        <dbReference type="Rhea" id="RHEA-COMP:10085"/>
        <dbReference type="Rhea" id="RHEA-COMP:10087"/>
        <dbReference type="ChEBI" id="CHEBI:65314"/>
        <dbReference type="ChEBI" id="CHEBI:65315"/>
        <dbReference type="EC" id="5.4.99.12"/>
    </reaction>
</comment>
<dbReference type="GO" id="GO:0031119">
    <property type="term" value="P:tRNA pseudouridine synthesis"/>
    <property type="evidence" value="ECO:0007669"/>
    <property type="project" value="UniProtKB-UniRule"/>
</dbReference>
<dbReference type="EC" id="5.4.99.12" evidence="4"/>
<keyword evidence="3 4" id="KW-0413">Isomerase</keyword>
<dbReference type="EMBL" id="CP041165">
    <property type="protein sequence ID" value="QOP41172.1"/>
    <property type="molecule type" value="Genomic_DNA"/>
</dbReference>
<dbReference type="Proteomes" id="UP000593910">
    <property type="component" value="Chromosome"/>
</dbReference>
<dbReference type="Gene3D" id="3.30.70.580">
    <property type="entry name" value="Pseudouridine synthase I, catalytic domain, N-terminal subdomain"/>
    <property type="match status" value="1"/>
</dbReference>
<keyword evidence="10" id="KW-1185">Reference proteome</keyword>
<dbReference type="Pfam" id="PF01416">
    <property type="entry name" value="PseudoU_synth_1"/>
    <property type="match status" value="2"/>
</dbReference>
<dbReference type="HAMAP" id="MF_00171">
    <property type="entry name" value="TruA"/>
    <property type="match status" value="1"/>
</dbReference>
<dbReference type="GO" id="GO:0160147">
    <property type="term" value="F:tRNA pseudouridine(38-40) synthase activity"/>
    <property type="evidence" value="ECO:0007669"/>
    <property type="project" value="UniProtKB-EC"/>
</dbReference>
<feature type="active site" description="Nucleophile" evidence="4 5">
    <location>
        <position position="51"/>
    </location>
</feature>
<organism evidence="9 10">
    <name type="scientific">Sulfurimonas marina</name>
    <dbReference type="NCBI Taxonomy" id="2590551"/>
    <lineage>
        <taxon>Bacteria</taxon>
        <taxon>Pseudomonadati</taxon>
        <taxon>Campylobacterota</taxon>
        <taxon>Epsilonproteobacteria</taxon>
        <taxon>Campylobacterales</taxon>
        <taxon>Sulfurimonadaceae</taxon>
        <taxon>Sulfurimonas</taxon>
    </lineage>
</organism>